<accession>A0A9X1ZH00</accession>
<dbReference type="Proteomes" id="UP001139293">
    <property type="component" value="Unassembled WGS sequence"/>
</dbReference>
<comment type="function">
    <text evidence="4">Catalyzes the formation of sulfite from phosphoadenosine 5'-phosphosulfate (PAPS) using thioredoxin as an electron donor.</text>
</comment>
<proteinExistence type="inferred from homology"/>
<dbReference type="PANTHER" id="PTHR46509">
    <property type="entry name" value="PHOSPHOADENOSINE PHOSPHOSULFATE REDUCTASE"/>
    <property type="match status" value="1"/>
</dbReference>
<dbReference type="EC" id="1.8.4.8" evidence="4"/>
<dbReference type="CDD" id="cd23945">
    <property type="entry name" value="PAPS_reductase"/>
    <property type="match status" value="1"/>
</dbReference>
<dbReference type="InterPro" id="IPR002500">
    <property type="entry name" value="PAPS_reduct_dom"/>
</dbReference>
<protein>
    <recommendedName>
        <fullName evidence="4">Phosphoadenosine 5'-phosphosulfate reductase</fullName>
        <shortName evidence="4">PAPS reductase</shortName>
        <ecNumber evidence="4">1.8.4.8</ecNumber>
    </recommendedName>
    <alternativeName>
        <fullName evidence="4">3'-phosphoadenylylsulfate reductase</fullName>
    </alternativeName>
    <alternativeName>
        <fullName evidence="4">PAPS reductase, thioredoxin dependent</fullName>
    </alternativeName>
    <alternativeName>
        <fullName evidence="4">PAPS sulfotransferase</fullName>
    </alternativeName>
    <alternativeName>
        <fullName evidence="4">PAdoPS reductase</fullName>
    </alternativeName>
</protein>
<gene>
    <name evidence="4" type="primary">cysH</name>
    <name evidence="6" type="ORF">L2740_03565</name>
</gene>
<evidence type="ECO:0000256" key="3">
    <source>
        <dbReference type="ARBA" id="ARBA00023002"/>
    </source>
</evidence>
<dbReference type="Gene3D" id="3.40.50.620">
    <property type="entry name" value="HUPs"/>
    <property type="match status" value="1"/>
</dbReference>
<evidence type="ECO:0000259" key="5">
    <source>
        <dbReference type="Pfam" id="PF01507"/>
    </source>
</evidence>
<organism evidence="6 7">
    <name type="scientific">Shewanella pneumatophori</name>
    <dbReference type="NCBI Taxonomy" id="314092"/>
    <lineage>
        <taxon>Bacteria</taxon>
        <taxon>Pseudomonadati</taxon>
        <taxon>Pseudomonadota</taxon>
        <taxon>Gammaproteobacteria</taxon>
        <taxon>Alteromonadales</taxon>
        <taxon>Shewanellaceae</taxon>
        <taxon>Shewanella</taxon>
    </lineage>
</organism>
<comment type="caution">
    <text evidence="6">The sequence shown here is derived from an EMBL/GenBank/DDBJ whole genome shotgun (WGS) entry which is preliminary data.</text>
</comment>
<comment type="subcellular location">
    <subcellularLocation>
        <location evidence="4">Cytoplasm</location>
    </subcellularLocation>
</comment>
<dbReference type="PANTHER" id="PTHR46509:SF1">
    <property type="entry name" value="PHOSPHOADENOSINE PHOSPHOSULFATE REDUCTASE"/>
    <property type="match status" value="1"/>
</dbReference>
<name>A0A9X1ZH00_9GAMM</name>
<dbReference type="GO" id="GO:0005737">
    <property type="term" value="C:cytoplasm"/>
    <property type="evidence" value="ECO:0007669"/>
    <property type="project" value="UniProtKB-SubCell"/>
</dbReference>
<dbReference type="GO" id="GO:0070814">
    <property type="term" value="P:hydrogen sulfide biosynthetic process"/>
    <property type="evidence" value="ECO:0007669"/>
    <property type="project" value="UniProtKB-UniRule"/>
</dbReference>
<dbReference type="PIRSF" id="PIRSF000857">
    <property type="entry name" value="PAPS_reductase"/>
    <property type="match status" value="1"/>
</dbReference>
<dbReference type="AlphaFoldDB" id="A0A9X1ZH00"/>
<dbReference type="Pfam" id="PF01507">
    <property type="entry name" value="PAPS_reduct"/>
    <property type="match status" value="1"/>
</dbReference>
<keyword evidence="3 4" id="KW-0560">Oxidoreductase</keyword>
<dbReference type="RefSeq" id="WP_248948721.1">
    <property type="nucleotide sequence ID" value="NZ_JAKILB010000002.1"/>
</dbReference>
<dbReference type="SUPFAM" id="SSF52402">
    <property type="entry name" value="Adenine nucleotide alpha hydrolases-like"/>
    <property type="match status" value="1"/>
</dbReference>
<sequence>MANFEPIVNAESAETVISADELQALLSAPKVEQQAELARVNVFLAALTPVQRVKWALQYLPGNHALSSSFGIQAAVMLHMVSSEKADIPVLLTDTGYLFSETYQFIDELTERLSLNLKVYASPFSAAWQEARFGKLWEQDIDGLDKYNQINKVEPMQRALKEQAVGTWFAGLRRSQSSTREDLPVLAIHGQRYKILPIIDWSNKQVHEYLTQFELPYHPLWDQGYVSVGDTHSSKPLELGMSEEETRFNGLKRECGLHFDI</sequence>
<dbReference type="EMBL" id="JAKILB010000002">
    <property type="protein sequence ID" value="MCL1137623.1"/>
    <property type="molecule type" value="Genomic_DNA"/>
</dbReference>
<evidence type="ECO:0000256" key="1">
    <source>
        <dbReference type="ARBA" id="ARBA00009732"/>
    </source>
</evidence>
<keyword evidence="7" id="KW-1185">Reference proteome</keyword>
<comment type="pathway">
    <text evidence="4">Sulfur metabolism; hydrogen sulfide biosynthesis; sulfite from sulfate: step 3/3.</text>
</comment>
<dbReference type="GO" id="GO:0019379">
    <property type="term" value="P:sulfate assimilation, phosphoadenylyl sulfate reduction by phosphoadenylyl-sulfate reductase (thioredoxin)"/>
    <property type="evidence" value="ECO:0007669"/>
    <property type="project" value="UniProtKB-UniRule"/>
</dbReference>
<dbReference type="FunFam" id="3.40.50.620:FF:000043">
    <property type="entry name" value="Phosphoadenosine phosphosulfate reductase"/>
    <property type="match status" value="1"/>
</dbReference>
<evidence type="ECO:0000256" key="2">
    <source>
        <dbReference type="ARBA" id="ARBA00022490"/>
    </source>
</evidence>
<dbReference type="NCBIfam" id="NF002537">
    <property type="entry name" value="PRK02090.1"/>
    <property type="match status" value="1"/>
</dbReference>
<dbReference type="InterPro" id="IPR004511">
    <property type="entry name" value="PAPS/APS_Rdtase"/>
</dbReference>
<dbReference type="NCBIfam" id="TIGR02057">
    <property type="entry name" value="PAPS_reductase"/>
    <property type="match status" value="1"/>
</dbReference>
<reference evidence="6" key="1">
    <citation type="submission" date="2022-01" db="EMBL/GenBank/DDBJ databases">
        <title>Whole genome-based taxonomy of the Shewanellaceae.</title>
        <authorList>
            <person name="Martin-Rodriguez A.J."/>
        </authorList>
    </citation>
    <scope>NUCLEOTIDE SEQUENCE</scope>
    <source>
        <strain evidence="6">KCTC 23973</strain>
    </source>
</reference>
<comment type="similarity">
    <text evidence="1 4">Belongs to the PAPS reductase family. CysH subfamily.</text>
</comment>
<feature type="domain" description="Phosphoadenosine phosphosulphate reductase" evidence="5">
    <location>
        <begin position="64"/>
        <end position="236"/>
    </location>
</feature>
<feature type="active site" description="Nucleophile; cysteine thiosulfonate intermediate" evidence="4">
    <location>
        <position position="255"/>
    </location>
</feature>
<evidence type="ECO:0000313" key="6">
    <source>
        <dbReference type="EMBL" id="MCL1137623.1"/>
    </source>
</evidence>
<dbReference type="InterPro" id="IPR014729">
    <property type="entry name" value="Rossmann-like_a/b/a_fold"/>
</dbReference>
<evidence type="ECO:0000256" key="4">
    <source>
        <dbReference type="HAMAP-Rule" id="MF_00063"/>
    </source>
</evidence>
<dbReference type="InterPro" id="IPR011800">
    <property type="entry name" value="PAPS_reductase_CysH"/>
</dbReference>
<dbReference type="GO" id="GO:0004604">
    <property type="term" value="F:phosphoadenylyl-sulfate reductase (thioredoxin) activity"/>
    <property type="evidence" value="ECO:0007669"/>
    <property type="project" value="UniProtKB-UniRule"/>
</dbReference>
<dbReference type="HAMAP" id="MF_00063">
    <property type="entry name" value="CysH"/>
    <property type="match status" value="1"/>
</dbReference>
<evidence type="ECO:0000313" key="7">
    <source>
        <dbReference type="Proteomes" id="UP001139293"/>
    </source>
</evidence>
<comment type="catalytic activity">
    <reaction evidence="4">
        <text>[thioredoxin]-disulfide + sulfite + adenosine 3',5'-bisphosphate + 2 H(+) = [thioredoxin]-dithiol + 3'-phosphoadenylyl sulfate</text>
        <dbReference type="Rhea" id="RHEA:11724"/>
        <dbReference type="Rhea" id="RHEA-COMP:10698"/>
        <dbReference type="Rhea" id="RHEA-COMP:10700"/>
        <dbReference type="ChEBI" id="CHEBI:15378"/>
        <dbReference type="ChEBI" id="CHEBI:17359"/>
        <dbReference type="ChEBI" id="CHEBI:29950"/>
        <dbReference type="ChEBI" id="CHEBI:50058"/>
        <dbReference type="ChEBI" id="CHEBI:58339"/>
        <dbReference type="ChEBI" id="CHEBI:58343"/>
        <dbReference type="EC" id="1.8.4.8"/>
    </reaction>
</comment>
<comment type="caution">
    <text evidence="4">Lacks conserved residue(s) required for the propagation of feature annotation.</text>
</comment>
<dbReference type="NCBIfam" id="TIGR00434">
    <property type="entry name" value="cysH"/>
    <property type="match status" value="1"/>
</dbReference>
<keyword evidence="2 4" id="KW-0963">Cytoplasm</keyword>